<evidence type="ECO:0000313" key="1">
    <source>
        <dbReference type="EMBL" id="SFD59988.1"/>
    </source>
</evidence>
<dbReference type="Proteomes" id="UP000198862">
    <property type="component" value="Unassembled WGS sequence"/>
</dbReference>
<dbReference type="RefSeq" id="WP_091991097.1">
    <property type="nucleotide sequence ID" value="NZ_FOLO01000072.1"/>
</dbReference>
<dbReference type="EMBL" id="FOLO01000072">
    <property type="protein sequence ID" value="SFD59988.1"/>
    <property type="molecule type" value="Genomic_DNA"/>
</dbReference>
<protein>
    <submittedName>
        <fullName evidence="1">Uncharacterized protein</fullName>
    </submittedName>
</protein>
<name>A0A1I1TRX9_9GAMM</name>
<sequence length="145" mass="16105">MNKFITGLLKTGIIGLAFSSINTYAEETWVERIVCDYSTEVIHTPAVQCRYAGDLTTFNEGIYKSLTTTHYKIIDEGLMCPEEFHLQTHRLEGSPATMLVFTGTLTLNFQGNAGRIETITEKVADSCRLENVLIPSDPGPFIPTL</sequence>
<accession>A0A1I1TRX9</accession>
<reference evidence="1 2" key="1">
    <citation type="submission" date="2016-10" db="EMBL/GenBank/DDBJ databases">
        <authorList>
            <person name="de Groot N.N."/>
        </authorList>
    </citation>
    <scope>NUCLEOTIDE SEQUENCE [LARGE SCALE GENOMIC DNA]</scope>
    <source>
        <strain evidence="1 2">DSM 6059</strain>
    </source>
</reference>
<proteinExistence type="predicted"/>
<evidence type="ECO:0000313" key="2">
    <source>
        <dbReference type="Proteomes" id="UP000198862"/>
    </source>
</evidence>
<dbReference type="AlphaFoldDB" id="A0A1I1TRX9"/>
<gene>
    <name evidence="1" type="ORF">SAMN02745724_04935</name>
</gene>
<keyword evidence="2" id="KW-1185">Reference proteome</keyword>
<organism evidence="1 2">
    <name type="scientific">Pseudoalteromonas denitrificans DSM 6059</name>
    <dbReference type="NCBI Taxonomy" id="1123010"/>
    <lineage>
        <taxon>Bacteria</taxon>
        <taxon>Pseudomonadati</taxon>
        <taxon>Pseudomonadota</taxon>
        <taxon>Gammaproteobacteria</taxon>
        <taxon>Alteromonadales</taxon>
        <taxon>Pseudoalteromonadaceae</taxon>
        <taxon>Pseudoalteromonas</taxon>
    </lineage>
</organism>